<proteinExistence type="predicted"/>
<gene>
    <name evidence="2" type="ORF">C5L30_000269</name>
</gene>
<dbReference type="AlphaFoldDB" id="A0A4R5NIW6"/>
<organism evidence="2 3">
    <name type="scientific">Companilactobacillus farciminis</name>
    <dbReference type="NCBI Taxonomy" id="1612"/>
    <lineage>
        <taxon>Bacteria</taxon>
        <taxon>Bacillati</taxon>
        <taxon>Bacillota</taxon>
        <taxon>Bacilli</taxon>
        <taxon>Lactobacillales</taxon>
        <taxon>Lactobacillaceae</taxon>
        <taxon>Companilactobacillus</taxon>
    </lineage>
</organism>
<evidence type="ECO:0000313" key="2">
    <source>
        <dbReference type="EMBL" id="TDG74553.1"/>
    </source>
</evidence>
<protein>
    <submittedName>
        <fullName evidence="2">Uncharacterized protein</fullName>
    </submittedName>
</protein>
<name>A0A4R5NIW6_9LACO</name>
<reference evidence="2 3" key="1">
    <citation type="journal article" date="2019" name="Appl. Microbiol. Biotechnol.">
        <title>Uncovering carbohydrate metabolism through a genotype-phenotype association study of 56 lactic acid bacteria genomes.</title>
        <authorList>
            <person name="Buron-Moles G."/>
            <person name="Chailyan A."/>
            <person name="Dolejs I."/>
            <person name="Forster J."/>
            <person name="Miks M.H."/>
        </authorList>
    </citation>
    <scope>NUCLEOTIDE SEQUENCE [LARGE SCALE GENOMIC DNA]</scope>
    <source>
        <strain evidence="2 3">ATCC 29644</strain>
    </source>
</reference>
<feature type="compositionally biased region" description="Basic and acidic residues" evidence="1">
    <location>
        <begin position="1"/>
        <end position="10"/>
    </location>
</feature>
<dbReference type="Proteomes" id="UP000295257">
    <property type="component" value="Unassembled WGS sequence"/>
</dbReference>
<feature type="compositionally biased region" description="Acidic residues" evidence="1">
    <location>
        <begin position="11"/>
        <end position="20"/>
    </location>
</feature>
<dbReference type="EMBL" id="PUFN01000004">
    <property type="protein sequence ID" value="TDG74553.1"/>
    <property type="molecule type" value="Genomic_DNA"/>
</dbReference>
<sequence>MDNLEIKTDTDYDPNGDCEPYDTMIDDKLTGDEPREF</sequence>
<keyword evidence="3" id="KW-1185">Reference proteome</keyword>
<comment type="caution">
    <text evidence="2">The sequence shown here is derived from an EMBL/GenBank/DDBJ whole genome shotgun (WGS) entry which is preliminary data.</text>
</comment>
<evidence type="ECO:0000313" key="3">
    <source>
        <dbReference type="Proteomes" id="UP000295257"/>
    </source>
</evidence>
<feature type="region of interest" description="Disordered" evidence="1">
    <location>
        <begin position="1"/>
        <end position="37"/>
    </location>
</feature>
<feature type="compositionally biased region" description="Basic and acidic residues" evidence="1">
    <location>
        <begin position="25"/>
        <end position="37"/>
    </location>
</feature>
<accession>A0A4R5NIW6</accession>
<evidence type="ECO:0000256" key="1">
    <source>
        <dbReference type="SAM" id="MobiDB-lite"/>
    </source>
</evidence>